<evidence type="ECO:0000256" key="4">
    <source>
        <dbReference type="ARBA" id="ARBA00022643"/>
    </source>
</evidence>
<evidence type="ECO:0000313" key="7">
    <source>
        <dbReference type="Proteomes" id="UP000187404"/>
    </source>
</evidence>
<dbReference type="PANTHER" id="PTHR32332:SF20">
    <property type="entry name" value="2-NITROPROPANE DIOXYGENASE-LIKE PROTEIN"/>
    <property type="match status" value="1"/>
</dbReference>
<dbReference type="RefSeq" id="WP_075713890.1">
    <property type="nucleotide sequence ID" value="NZ_MJIE01000001.1"/>
</dbReference>
<dbReference type="CDD" id="cd04730">
    <property type="entry name" value="NPD_like"/>
    <property type="match status" value="1"/>
</dbReference>
<keyword evidence="6" id="KW-0223">Dioxygenase</keyword>
<dbReference type="OrthoDB" id="9778912at2"/>
<keyword evidence="4" id="KW-0288">FMN</keyword>
<dbReference type="GO" id="GO:0051213">
    <property type="term" value="F:dioxygenase activity"/>
    <property type="evidence" value="ECO:0007669"/>
    <property type="project" value="UniProtKB-KW"/>
</dbReference>
<evidence type="ECO:0000256" key="2">
    <source>
        <dbReference type="ARBA" id="ARBA00013457"/>
    </source>
</evidence>
<dbReference type="InterPro" id="IPR013785">
    <property type="entry name" value="Aldolase_TIM"/>
</dbReference>
<dbReference type="Proteomes" id="UP000187404">
    <property type="component" value="Unassembled WGS sequence"/>
</dbReference>
<accession>A0A1Q9JJG6</accession>
<dbReference type="InterPro" id="IPR004136">
    <property type="entry name" value="NMO"/>
</dbReference>
<evidence type="ECO:0000256" key="1">
    <source>
        <dbReference type="ARBA" id="ARBA00003535"/>
    </source>
</evidence>
<dbReference type="GO" id="GO:0018580">
    <property type="term" value="F:nitronate monooxygenase activity"/>
    <property type="evidence" value="ECO:0007669"/>
    <property type="project" value="InterPro"/>
</dbReference>
<dbReference type="Gene3D" id="3.20.20.70">
    <property type="entry name" value="Aldolase class I"/>
    <property type="match status" value="1"/>
</dbReference>
<keyword evidence="7" id="KW-1185">Reference proteome</keyword>
<sequence>MDINKMFGIEFPIFQGGMANIATGEFAAAVSNAGAMGIIGAGGMDGADLRENIRRCKDRTDRPFGVNIMLMNPCADEMAEIVCQEGVSLVTTGAGNPGKYVERWKKAEIRVFPVVSSVALARRLAASGADGLIAEGCESGGHIGELTTMTLVPQVADAVDLPVIAAGGIAGGRQMAAAELLGASGVQIGTILLASEECPIHQNYKDALIRAKDNDTVVTGRTVGAPVRILKNPMAREYLRKERAGAEKMELEAFTLGSLRKAVLEGDVRNGSLMAGQVAAQIKEIRPVRDILEQLEKEYEEIAG</sequence>
<keyword evidence="5" id="KW-0560">Oxidoreductase</keyword>
<keyword evidence="3" id="KW-0285">Flavoprotein</keyword>
<evidence type="ECO:0000256" key="3">
    <source>
        <dbReference type="ARBA" id="ARBA00022630"/>
    </source>
</evidence>
<protein>
    <recommendedName>
        <fullName evidence="2">Probable nitronate monooxygenase</fullName>
    </recommendedName>
</protein>
<name>A0A1Q9JJG6_9FIRM</name>
<evidence type="ECO:0000313" key="6">
    <source>
        <dbReference type="EMBL" id="OLR56350.1"/>
    </source>
</evidence>
<proteinExistence type="predicted"/>
<gene>
    <name evidence="6" type="ORF">BHK98_09895</name>
</gene>
<comment type="caution">
    <text evidence="6">The sequence shown here is derived from an EMBL/GenBank/DDBJ whole genome shotgun (WGS) entry which is preliminary data.</text>
</comment>
<dbReference type="AlphaFoldDB" id="A0A1Q9JJG6"/>
<dbReference type="Pfam" id="PF03060">
    <property type="entry name" value="NMO"/>
    <property type="match status" value="1"/>
</dbReference>
<dbReference type="PANTHER" id="PTHR32332">
    <property type="entry name" value="2-NITROPROPANE DIOXYGENASE"/>
    <property type="match status" value="1"/>
</dbReference>
<dbReference type="EMBL" id="MJIE01000001">
    <property type="protein sequence ID" value="OLR56350.1"/>
    <property type="molecule type" value="Genomic_DNA"/>
</dbReference>
<evidence type="ECO:0000256" key="5">
    <source>
        <dbReference type="ARBA" id="ARBA00023002"/>
    </source>
</evidence>
<organism evidence="6 7">
    <name type="scientific">Hornefia porci</name>
    <dbReference type="NCBI Taxonomy" id="2652292"/>
    <lineage>
        <taxon>Bacteria</taxon>
        <taxon>Bacillati</taxon>
        <taxon>Bacillota</taxon>
        <taxon>Clostridia</taxon>
        <taxon>Peptostreptococcales</taxon>
        <taxon>Anaerovoracaceae</taxon>
        <taxon>Hornefia</taxon>
    </lineage>
</organism>
<dbReference type="STRING" id="1261640.BHK98_09895"/>
<dbReference type="SUPFAM" id="SSF51412">
    <property type="entry name" value="Inosine monophosphate dehydrogenase (IMPDH)"/>
    <property type="match status" value="1"/>
</dbReference>
<reference evidence="6 7" key="1">
    <citation type="journal article" date="2016" name="Appl. Environ. Microbiol.">
        <title>Function and Phylogeny of Bacterial Butyryl Coenzyme A:Acetate Transferases and Their Diversity in the Proximal Colon of Swine.</title>
        <authorList>
            <person name="Trachsel J."/>
            <person name="Bayles D.O."/>
            <person name="Looft T."/>
            <person name="Levine U.Y."/>
            <person name="Allen H.K."/>
        </authorList>
    </citation>
    <scope>NUCLEOTIDE SEQUENCE [LARGE SCALE GENOMIC DNA]</scope>
    <source>
        <strain evidence="6 7">68-3-10</strain>
    </source>
</reference>
<comment type="function">
    <text evidence="1">Nitronate monooxygenase that uses molecular oxygen to catalyze the oxidative denitrification of alkyl nitronates. Acts on propionate 3-nitronate (P3N), the presumed physiological substrate. Probably functions in the detoxification of P3N, a metabolic poison produced by plants and fungi as a defense mechanism.</text>
</comment>